<dbReference type="PATRIC" id="fig|1121448.10.peg.1788"/>
<dbReference type="STRING" id="1121448.DGI_1820"/>
<dbReference type="GO" id="GO:0008962">
    <property type="term" value="F:phosphatidylglycerophosphatase activity"/>
    <property type="evidence" value="ECO:0007669"/>
    <property type="project" value="InterPro"/>
</dbReference>
<accession>T2GAL6</accession>
<feature type="transmembrane region" description="Helical" evidence="1">
    <location>
        <begin position="32"/>
        <end position="53"/>
    </location>
</feature>
<protein>
    <submittedName>
        <fullName evidence="3">Putative phosphatidylglycerophosphatase A</fullName>
    </submittedName>
</protein>
<dbReference type="InterPro" id="IPR007686">
    <property type="entry name" value="YutG/PgpA"/>
</dbReference>
<organism evidence="3 4">
    <name type="scientific">Megalodesulfovibrio gigas (strain ATCC 19364 / DSM 1382 / NCIMB 9332 / VKM B-1759)</name>
    <name type="common">Desulfovibrio gigas</name>
    <dbReference type="NCBI Taxonomy" id="1121448"/>
    <lineage>
        <taxon>Bacteria</taxon>
        <taxon>Pseudomonadati</taxon>
        <taxon>Thermodesulfobacteriota</taxon>
        <taxon>Desulfovibrionia</taxon>
        <taxon>Desulfovibrionales</taxon>
        <taxon>Desulfovibrionaceae</taxon>
        <taxon>Megalodesulfovibrio</taxon>
    </lineage>
</organism>
<keyword evidence="4" id="KW-1185">Reference proteome</keyword>
<reference evidence="4" key="2">
    <citation type="submission" date="2013-07" db="EMBL/GenBank/DDBJ databases">
        <authorList>
            <person name="Morais-Silva F.O."/>
            <person name="Rezende A.M."/>
            <person name="Pimentel C."/>
            <person name="Resende D.M."/>
            <person name="Santos C.I."/>
            <person name="Clemente C."/>
            <person name="de Oliveira L.M."/>
            <person name="da Silva S.M."/>
            <person name="Costa D.A."/>
            <person name="Varela-Raposo A."/>
            <person name="Horacio E.C.A."/>
            <person name="Matos M."/>
            <person name="Flores O."/>
            <person name="Ruiz J.C."/>
            <person name="Rodrigues-Pousada C."/>
        </authorList>
    </citation>
    <scope>NUCLEOTIDE SEQUENCE [LARGE SCALE GENOMIC DNA]</scope>
    <source>
        <strain evidence="4">ATCC 19364 / DSM 1382 / NCIMB 9332 / VKM B-1759</strain>
    </source>
</reference>
<sequence length="166" mass="17560">MNKFQILLSGTSGGPRWDAAALFIARGFGSGLLPKAPGTWGSVAAMLAAALVFMPLPVWLRLLLLVPLTLAGVWAAARAEILLGRHDASEIVVDEWLGLWLTYAAFPSLGWLDLLAGFLLFRFFDIIKPGPIGTLQHLPGGWGVMADDLAAGVAAGVLLALMRALS</sequence>
<evidence type="ECO:0000313" key="3">
    <source>
        <dbReference type="EMBL" id="AGW13615.1"/>
    </source>
</evidence>
<dbReference type="Pfam" id="PF04608">
    <property type="entry name" value="PgpA"/>
    <property type="match status" value="1"/>
</dbReference>
<dbReference type="eggNOG" id="COG1267">
    <property type="taxonomic scope" value="Bacteria"/>
</dbReference>
<evidence type="ECO:0000313" key="4">
    <source>
        <dbReference type="Proteomes" id="UP000016587"/>
    </source>
</evidence>
<name>T2GAL6_MEGG1</name>
<gene>
    <name evidence="3" type="ORF">DGI_1820</name>
</gene>
<dbReference type="SUPFAM" id="SSF101307">
    <property type="entry name" value="YutG-like"/>
    <property type="match status" value="1"/>
</dbReference>
<dbReference type="GO" id="GO:0006655">
    <property type="term" value="P:phosphatidylglycerol biosynthetic process"/>
    <property type="evidence" value="ECO:0007669"/>
    <property type="project" value="UniProtKB-UniPathway"/>
</dbReference>
<dbReference type="Proteomes" id="UP000016587">
    <property type="component" value="Chromosome"/>
</dbReference>
<keyword evidence="1" id="KW-0472">Membrane</keyword>
<feature type="domain" description="YutG/PgpA" evidence="2">
    <location>
        <begin position="23"/>
        <end position="162"/>
    </location>
</feature>
<dbReference type="UniPathway" id="UPA00084">
    <property type="reaction ID" value="UER00504"/>
</dbReference>
<dbReference type="InterPro" id="IPR026037">
    <property type="entry name" value="PgpA"/>
</dbReference>
<dbReference type="AlphaFoldDB" id="T2GAL6"/>
<evidence type="ECO:0000256" key="1">
    <source>
        <dbReference type="SAM" id="Phobius"/>
    </source>
</evidence>
<keyword evidence="1" id="KW-1133">Transmembrane helix</keyword>
<dbReference type="PANTHER" id="PTHR36305:SF1">
    <property type="entry name" value="PHOSPHATIDYLGLYCEROPHOSPHATASE A"/>
    <property type="match status" value="1"/>
</dbReference>
<proteinExistence type="predicted"/>
<dbReference type="PANTHER" id="PTHR36305">
    <property type="entry name" value="PHOSPHATIDYLGLYCEROPHOSPHATASE A"/>
    <property type="match status" value="1"/>
</dbReference>
<keyword evidence="1" id="KW-0812">Transmembrane</keyword>
<dbReference type="HOGENOM" id="CLU_103734_1_2_7"/>
<dbReference type="EMBL" id="CP006585">
    <property type="protein sequence ID" value="AGW13615.1"/>
    <property type="molecule type" value="Genomic_DNA"/>
</dbReference>
<dbReference type="PIRSF" id="PIRSF006162">
    <property type="entry name" value="PgpA"/>
    <property type="match status" value="1"/>
</dbReference>
<dbReference type="CDD" id="cd06971">
    <property type="entry name" value="PgpA"/>
    <property type="match status" value="1"/>
</dbReference>
<dbReference type="KEGG" id="dgg:DGI_1820"/>
<reference evidence="3 4" key="1">
    <citation type="journal article" date="2013" name="J. Bacteriol.">
        <title>Roles of HynAB and Ech, the only two hydrogenases found in the model sulfate reducer Desulfovibrio gigas.</title>
        <authorList>
            <person name="Morais-Silva F.O."/>
            <person name="Santos C.I."/>
            <person name="Rodrigues R."/>
            <person name="Pereira I.A."/>
            <person name="Rodrigues-Pousada C."/>
        </authorList>
    </citation>
    <scope>NUCLEOTIDE SEQUENCE [LARGE SCALE GENOMIC DNA]</scope>
    <source>
        <strain evidence="4">ATCC 19364 / DSM 1382 / NCIMB 9332 / VKM B-1759</strain>
    </source>
</reference>
<feature type="transmembrane region" description="Helical" evidence="1">
    <location>
        <begin position="97"/>
        <end position="121"/>
    </location>
</feature>
<dbReference type="InterPro" id="IPR036681">
    <property type="entry name" value="PgpA-like_sf"/>
</dbReference>
<evidence type="ECO:0000259" key="2">
    <source>
        <dbReference type="Pfam" id="PF04608"/>
    </source>
</evidence>
<feature type="transmembrane region" description="Helical" evidence="1">
    <location>
        <begin position="59"/>
        <end position="77"/>
    </location>
</feature>